<dbReference type="Pfam" id="PF00205">
    <property type="entry name" value="TPP_enzyme_M"/>
    <property type="match status" value="1"/>
</dbReference>
<dbReference type="AlphaFoldDB" id="A0A509JGZ2"/>
<dbReference type="EMBL" id="WOAD01000002">
    <property type="protein sequence ID" value="MUI34238.1"/>
    <property type="molecule type" value="Genomic_DNA"/>
</dbReference>
<dbReference type="FunFam" id="3.40.50.970:FF:000084">
    <property type="entry name" value="Probable 2-ketoarginine decarboxylase AruI"/>
    <property type="match status" value="1"/>
</dbReference>
<feature type="domain" description="Thiamine pyrophosphate enzyme N-terminal TPP-binding" evidence="7">
    <location>
        <begin position="33"/>
        <end position="139"/>
    </location>
</feature>
<dbReference type="CDD" id="cd07035">
    <property type="entry name" value="TPP_PYR_POX_like"/>
    <property type="match status" value="1"/>
</dbReference>
<feature type="domain" description="Thiamine pyrophosphate enzyme TPP-binding" evidence="6">
    <location>
        <begin position="414"/>
        <end position="554"/>
    </location>
</feature>
<evidence type="ECO:0000259" key="7">
    <source>
        <dbReference type="Pfam" id="PF02776"/>
    </source>
</evidence>
<dbReference type="GO" id="GO:0003984">
    <property type="term" value="F:acetolactate synthase activity"/>
    <property type="evidence" value="ECO:0007669"/>
    <property type="project" value="TreeGrafter"/>
</dbReference>
<dbReference type="GO" id="GO:0000287">
    <property type="term" value="F:magnesium ion binding"/>
    <property type="evidence" value="ECO:0007669"/>
    <property type="project" value="InterPro"/>
</dbReference>
<protein>
    <submittedName>
        <fullName evidence="8">5-guanidino-2-oxopentanoate decarboxylase</fullName>
        <ecNumber evidence="8">4.1.1.75</ecNumber>
    </submittedName>
</protein>
<proteinExistence type="inferred from homology"/>
<evidence type="ECO:0000259" key="5">
    <source>
        <dbReference type="Pfam" id="PF00205"/>
    </source>
</evidence>
<dbReference type="GO" id="GO:0009099">
    <property type="term" value="P:L-valine biosynthetic process"/>
    <property type="evidence" value="ECO:0007669"/>
    <property type="project" value="TreeGrafter"/>
</dbReference>
<dbReference type="SUPFAM" id="SSF52467">
    <property type="entry name" value="DHS-like NAD/FAD-binding domain"/>
    <property type="match status" value="1"/>
</dbReference>
<dbReference type="GO" id="GO:0005948">
    <property type="term" value="C:acetolactate synthase complex"/>
    <property type="evidence" value="ECO:0007669"/>
    <property type="project" value="TreeGrafter"/>
</dbReference>
<comment type="caution">
    <text evidence="8">The sequence shown here is derived from an EMBL/GenBank/DDBJ whole genome shotgun (WGS) entry which is preliminary data.</text>
</comment>
<dbReference type="Pfam" id="PF02776">
    <property type="entry name" value="TPP_enzyme_N"/>
    <property type="match status" value="1"/>
</dbReference>
<dbReference type="InterPro" id="IPR029061">
    <property type="entry name" value="THDP-binding"/>
</dbReference>
<dbReference type="InterPro" id="IPR011766">
    <property type="entry name" value="TPP_enzyme_TPP-bd"/>
</dbReference>
<evidence type="ECO:0000256" key="3">
    <source>
        <dbReference type="ARBA" id="ARBA00023052"/>
    </source>
</evidence>
<evidence type="ECO:0000256" key="4">
    <source>
        <dbReference type="RuleBase" id="RU362132"/>
    </source>
</evidence>
<dbReference type="Pfam" id="PF02775">
    <property type="entry name" value="TPP_enzyme_C"/>
    <property type="match status" value="1"/>
</dbReference>
<dbReference type="InterPro" id="IPR012001">
    <property type="entry name" value="Thiamin_PyroP_enz_TPP-bd_dom"/>
</dbReference>
<dbReference type="Gene3D" id="3.40.50.970">
    <property type="match status" value="2"/>
</dbReference>
<dbReference type="InterPro" id="IPR045229">
    <property type="entry name" value="TPP_enz"/>
</dbReference>
<dbReference type="NCBIfam" id="NF005712">
    <property type="entry name" value="PRK07524.1"/>
    <property type="match status" value="1"/>
</dbReference>
<dbReference type="SUPFAM" id="SSF52518">
    <property type="entry name" value="Thiamin diphosphate-binding fold (THDP-binding)"/>
    <property type="match status" value="2"/>
</dbReference>
<comment type="similarity">
    <text evidence="2 4">Belongs to the TPP enzyme family.</text>
</comment>
<evidence type="ECO:0000313" key="8">
    <source>
        <dbReference type="EMBL" id="MUI34238.1"/>
    </source>
</evidence>
<feature type="domain" description="Thiamine pyrophosphate enzyme central" evidence="5">
    <location>
        <begin position="223"/>
        <end position="352"/>
    </location>
</feature>
<keyword evidence="8" id="KW-0456">Lyase</keyword>
<comment type="cofactor">
    <cofactor evidence="1">
        <name>thiamine diphosphate</name>
        <dbReference type="ChEBI" id="CHEBI:58937"/>
    </cofactor>
</comment>
<gene>
    <name evidence="8" type="ORF">GNQ48_04400</name>
</gene>
<dbReference type="PANTHER" id="PTHR18968:SF13">
    <property type="entry name" value="ACETOLACTATE SYNTHASE CATALYTIC SUBUNIT, MITOCHONDRIAL"/>
    <property type="match status" value="1"/>
</dbReference>
<dbReference type="GO" id="GO:0009097">
    <property type="term" value="P:isoleucine biosynthetic process"/>
    <property type="evidence" value="ECO:0007669"/>
    <property type="project" value="TreeGrafter"/>
</dbReference>
<dbReference type="PANTHER" id="PTHR18968">
    <property type="entry name" value="THIAMINE PYROPHOSPHATE ENZYMES"/>
    <property type="match status" value="1"/>
</dbReference>
<reference evidence="8 9" key="1">
    <citation type="submission" date="2019-11" db="EMBL/GenBank/DDBJ databases">
        <title>Genomes of ocular Pseudomonas aeruginosa isolates.</title>
        <authorList>
            <person name="Khan M."/>
            <person name="Rice S.A."/>
            <person name="Willcox M.D.P."/>
            <person name="Stapleton F."/>
        </authorList>
    </citation>
    <scope>NUCLEOTIDE SEQUENCE [LARGE SCALE GENOMIC DNA]</scope>
    <source>
        <strain evidence="8 9">PA221</strain>
    </source>
</reference>
<organism evidence="8 9">
    <name type="scientific">Pseudomonas aeruginosa</name>
    <dbReference type="NCBI Taxonomy" id="287"/>
    <lineage>
        <taxon>Bacteria</taxon>
        <taxon>Pseudomonadati</taxon>
        <taxon>Pseudomonadota</taxon>
        <taxon>Gammaproteobacteria</taxon>
        <taxon>Pseudomonadales</taxon>
        <taxon>Pseudomonadaceae</taxon>
        <taxon>Pseudomonas</taxon>
    </lineage>
</organism>
<dbReference type="CDD" id="cd00568">
    <property type="entry name" value="TPP_enzymes"/>
    <property type="match status" value="1"/>
</dbReference>
<dbReference type="GO" id="GO:0030976">
    <property type="term" value="F:thiamine pyrophosphate binding"/>
    <property type="evidence" value="ECO:0007669"/>
    <property type="project" value="InterPro"/>
</dbReference>
<dbReference type="Gene3D" id="3.40.50.1220">
    <property type="entry name" value="TPP-binding domain"/>
    <property type="match status" value="1"/>
</dbReference>
<dbReference type="InterPro" id="IPR029035">
    <property type="entry name" value="DHS-like_NAD/FAD-binding_dom"/>
</dbReference>
<evidence type="ECO:0000256" key="2">
    <source>
        <dbReference type="ARBA" id="ARBA00007812"/>
    </source>
</evidence>
<name>A0A509JGZ2_PSEAI</name>
<evidence type="ECO:0000259" key="6">
    <source>
        <dbReference type="Pfam" id="PF02775"/>
    </source>
</evidence>
<keyword evidence="3 4" id="KW-0786">Thiamine pyrophosphate</keyword>
<accession>A0A509JGZ2</accession>
<dbReference type="PROSITE" id="PS00187">
    <property type="entry name" value="TPP_ENZYMES"/>
    <property type="match status" value="1"/>
</dbReference>
<dbReference type="EC" id="4.1.1.75" evidence="8"/>
<dbReference type="InterPro" id="IPR000399">
    <property type="entry name" value="TPP-bd_CS"/>
</dbReference>
<dbReference type="InterPro" id="IPR012000">
    <property type="entry name" value="Thiamin_PyroP_enz_cen_dom"/>
</dbReference>
<sequence>MGRGARALRRERRLRWSPNWTRILPMQPQKTLTAGQALVRLLANYGVDTVFGIPGVHTLELYRGLPGSGIRHVLTRHEQGAGFMADGYARVSGKPGVCFVITGPGVTNVATAIGQAYADSVPLLVISSVNHSASLGKGWGCLHETQDQRAMTAPITAFSALALSPEQLPELIARAYAVFDSERPRPVHISIPLDVLAAPVAHDWSAAVARRPGRGVPCSEALRAAAERLAAARRPMLIAGGGALAAGEALAALSERLAAPLFTSVAGKGLLPPDAPLNAGASLCVAPGWEMIAEADLVLAVGTEMADTDFWRERLPLSGELIRVDIDPRKFNDFYPSAVALRGDARQTLEALLARLPQEARDATPAAARVARLRAEIRAAHAPLQALHQAILDRIAAALPADAFVSTDMTQLAYTGNYAFASRAPRSWLHPTGYGTLGYGLPAGIGAKLGAPQRPGLVLVGDGGFLYTAQELATASEELDSPLVVLLWNNDALGQIRDDMLGLDIEPVGVLPRNPDFALLGRAYGCAVRQPQDLDELERDLRAGFGQPGVTLIELRHACAR</sequence>
<evidence type="ECO:0000256" key="1">
    <source>
        <dbReference type="ARBA" id="ARBA00001964"/>
    </source>
</evidence>
<dbReference type="GO" id="GO:0050660">
    <property type="term" value="F:flavin adenine dinucleotide binding"/>
    <property type="evidence" value="ECO:0007669"/>
    <property type="project" value="TreeGrafter"/>
</dbReference>
<dbReference type="Proteomes" id="UP000433532">
    <property type="component" value="Unassembled WGS sequence"/>
</dbReference>
<evidence type="ECO:0000313" key="9">
    <source>
        <dbReference type="Proteomes" id="UP000433532"/>
    </source>
</evidence>
<dbReference type="GO" id="GO:0047435">
    <property type="term" value="F:5-guanidino-2-oxopentanoate decarboxylase activity"/>
    <property type="evidence" value="ECO:0007669"/>
    <property type="project" value="UniProtKB-EC"/>
</dbReference>